<reference evidence="17 18" key="1">
    <citation type="submission" date="2015-06" db="EMBL/GenBank/DDBJ databases">
        <title>Lineage-specific patterns of genome deterioration in obligate symbionts.</title>
        <authorList>
            <person name="Bennett G.M."/>
            <person name="McCutcheon J.P."/>
            <person name="McDonald B.R."/>
            <person name="Moran N.A."/>
        </authorList>
    </citation>
    <scope>NUCLEOTIDE SEQUENCE [LARGE SCALE GENOMIC DNA]</scope>
    <source>
        <strain evidence="17 18">B-GSS</strain>
    </source>
</reference>
<dbReference type="AlphaFoldDB" id="A0A0K2BL13"/>
<keyword evidence="6 15" id="KW-0375">Hydrogen ion transport</keyword>
<dbReference type="CDD" id="cd06503">
    <property type="entry name" value="ATP-synt_Fo_b"/>
    <property type="match status" value="1"/>
</dbReference>
<dbReference type="GO" id="GO:0012505">
    <property type="term" value="C:endomembrane system"/>
    <property type="evidence" value="ECO:0007669"/>
    <property type="project" value="UniProtKB-SubCell"/>
</dbReference>
<dbReference type="InterPro" id="IPR005864">
    <property type="entry name" value="ATP_synth_F0_bsu_bac"/>
</dbReference>
<keyword evidence="5 15" id="KW-0812">Transmembrane</keyword>
<sequence length="158" mass="18483">MNLNATIFGQAIAFIFFVVFCMKYIWPPIIKSIEKRQKDIIDSFAAIEKAKQELLITKDQTSEYILQIKLKAKEIIEQANKNKDQLIYKAKQEAEIERKKILDQAKIQIDYERKKIYEELKIQVIDLALASAEKIINQSLKNKTINNELINNIIKKII</sequence>
<keyword evidence="17" id="KW-0378">Hydrolase</keyword>
<dbReference type="NCBIfam" id="NF004411">
    <property type="entry name" value="PRK05759.1-2"/>
    <property type="match status" value="1"/>
</dbReference>
<gene>
    <name evidence="15 17" type="primary">atpF</name>
    <name evidence="17" type="ORF">AB162_124</name>
</gene>
<accession>A0A0K2BL13</accession>
<evidence type="ECO:0000256" key="15">
    <source>
        <dbReference type="HAMAP-Rule" id="MF_01398"/>
    </source>
</evidence>
<evidence type="ECO:0000256" key="6">
    <source>
        <dbReference type="ARBA" id="ARBA00022781"/>
    </source>
</evidence>
<dbReference type="SUPFAM" id="SSF81573">
    <property type="entry name" value="F1F0 ATP synthase subunit B, membrane domain"/>
    <property type="match status" value="1"/>
</dbReference>
<comment type="subunit">
    <text evidence="13">F-type ATPases have 2 components, F(1) - the catalytic core - and F(0) - the membrane proton channel. F(1) has five subunits: alpha(3), beta(3), gamma(1), delta(1), epsilon(1). F(0) has four main subunits: a(1), b(2) and c(10-14). The alpha and beta chains form an alternating ring which encloses part of the gamma chain. F(1) is attached to F(0) by a central stalk formed by the gamma and epsilon chains, while a peripheral stalk is formed by the delta and b chains.</text>
</comment>
<dbReference type="InterPro" id="IPR050059">
    <property type="entry name" value="ATP_synthase_B_chain"/>
</dbReference>
<dbReference type="KEGG" id="bcig:AB162_124"/>
<comment type="similarity">
    <text evidence="1 15 16">Belongs to the ATPase B chain family.</text>
</comment>
<keyword evidence="2 15" id="KW-0813">Transport</keyword>
<dbReference type="Pfam" id="PF00430">
    <property type="entry name" value="ATP-synt_B"/>
    <property type="match status" value="1"/>
</dbReference>
<keyword evidence="10 15" id="KW-0066">ATP synthesis</keyword>
<evidence type="ECO:0000256" key="10">
    <source>
        <dbReference type="ARBA" id="ARBA00023310"/>
    </source>
</evidence>
<evidence type="ECO:0000256" key="12">
    <source>
        <dbReference type="ARBA" id="ARBA00025614"/>
    </source>
</evidence>
<feature type="transmembrane region" description="Helical" evidence="15">
    <location>
        <begin position="6"/>
        <end position="26"/>
    </location>
</feature>
<keyword evidence="9 15" id="KW-0472">Membrane</keyword>
<evidence type="ECO:0000256" key="9">
    <source>
        <dbReference type="ARBA" id="ARBA00023136"/>
    </source>
</evidence>
<keyword evidence="18" id="KW-1185">Reference proteome</keyword>
<protein>
    <recommendedName>
        <fullName evidence="15">ATP synthase subunit b</fullName>
    </recommendedName>
    <alternativeName>
        <fullName evidence="15">ATP synthase F(0) sector subunit b</fullName>
    </alternativeName>
    <alternativeName>
        <fullName evidence="15">ATPase subunit I</fullName>
    </alternativeName>
    <alternativeName>
        <fullName evidence="15">F-type ATPase subunit b</fullName>
        <shortName evidence="15">F-ATPase subunit b</shortName>
    </alternativeName>
</protein>
<comment type="function">
    <text evidence="11 15">F(1)F(0) ATP synthase produces ATP from ADP in the presence of a proton or sodium gradient. F-type ATPases consist of two structural domains, F(1) containing the extramembraneous catalytic core and F(0) containing the membrane proton channel, linked together by a central stalk and a peripheral stalk. During catalysis, ATP synthesis in the catalytic domain of F(1) is coupled via a rotary mechanism of the central stalk subunits to proton translocation.</text>
</comment>
<dbReference type="Proteomes" id="UP000056466">
    <property type="component" value="Chromosome"/>
</dbReference>
<name>A0A0K2BL13_9GAMM</name>
<evidence type="ECO:0000256" key="16">
    <source>
        <dbReference type="RuleBase" id="RU003848"/>
    </source>
</evidence>
<dbReference type="GO" id="GO:0046933">
    <property type="term" value="F:proton-transporting ATP synthase activity, rotational mechanism"/>
    <property type="evidence" value="ECO:0007669"/>
    <property type="project" value="UniProtKB-UniRule"/>
</dbReference>
<keyword evidence="8 15" id="KW-0406">Ion transport</keyword>
<dbReference type="GO" id="GO:0016787">
    <property type="term" value="F:hydrolase activity"/>
    <property type="evidence" value="ECO:0007669"/>
    <property type="project" value="UniProtKB-KW"/>
</dbReference>
<dbReference type="InterPro" id="IPR028987">
    <property type="entry name" value="ATP_synth_B-like_membr_sf"/>
</dbReference>
<evidence type="ECO:0000256" key="8">
    <source>
        <dbReference type="ARBA" id="ARBA00023065"/>
    </source>
</evidence>
<evidence type="ECO:0000256" key="7">
    <source>
        <dbReference type="ARBA" id="ARBA00022989"/>
    </source>
</evidence>
<proteinExistence type="inferred from homology"/>
<dbReference type="PANTHER" id="PTHR33445:SF1">
    <property type="entry name" value="ATP SYNTHASE SUBUNIT B"/>
    <property type="match status" value="1"/>
</dbReference>
<evidence type="ECO:0000256" key="11">
    <source>
        <dbReference type="ARBA" id="ARBA00025198"/>
    </source>
</evidence>
<evidence type="ECO:0000313" key="17">
    <source>
        <dbReference type="EMBL" id="AKZ65743.1"/>
    </source>
</evidence>
<dbReference type="GO" id="GO:0046961">
    <property type="term" value="F:proton-transporting ATPase activity, rotational mechanism"/>
    <property type="evidence" value="ECO:0007669"/>
    <property type="project" value="TreeGrafter"/>
</dbReference>
<dbReference type="HAMAP" id="MF_01398">
    <property type="entry name" value="ATP_synth_b_bprime"/>
    <property type="match status" value="1"/>
</dbReference>
<dbReference type="EMBL" id="CP011787">
    <property type="protein sequence ID" value="AKZ65743.1"/>
    <property type="molecule type" value="Genomic_DNA"/>
</dbReference>
<keyword evidence="7 15" id="KW-1133">Transmembrane helix</keyword>
<dbReference type="PANTHER" id="PTHR33445">
    <property type="entry name" value="ATP SYNTHASE SUBUNIT B', CHLOROPLASTIC"/>
    <property type="match status" value="1"/>
</dbReference>
<comment type="function">
    <text evidence="12">Component of the F(0) channel, it forms part of the peripheral stalk, linking F(1) to F(0). The b'-subunit is a diverged and duplicated form of b found in plants and photosynthetic bacteria.</text>
</comment>
<evidence type="ECO:0000313" key="18">
    <source>
        <dbReference type="Proteomes" id="UP000056466"/>
    </source>
</evidence>
<dbReference type="Gene3D" id="1.20.5.620">
    <property type="entry name" value="F1F0 ATP synthase subunit B, membrane domain"/>
    <property type="match status" value="1"/>
</dbReference>
<dbReference type="PATRIC" id="fig|186490.8.peg.126"/>
<keyword evidence="4 15" id="KW-0138">CF(0)</keyword>
<evidence type="ECO:0000256" key="5">
    <source>
        <dbReference type="ARBA" id="ARBA00022692"/>
    </source>
</evidence>
<dbReference type="GO" id="GO:0005886">
    <property type="term" value="C:plasma membrane"/>
    <property type="evidence" value="ECO:0007669"/>
    <property type="project" value="UniProtKB-SubCell"/>
</dbReference>
<comment type="subunit">
    <text evidence="15">F-type ATPases have 2 components, F(1) - the catalytic core - and F(0) - the membrane proton channel. F(1) has five subunits: alpha(3), beta(3), gamma(1), delta(1), epsilon(1). F(0) has three main subunits: a(1), b(2) and c(10-14). The alpha and beta chains form an alternating ring which encloses part of the gamma chain. F(1) is attached to F(0) by a central stalk formed by the gamma and epsilon chains, while a peripheral stalk is formed by the delta and b chains.</text>
</comment>
<evidence type="ECO:0000256" key="1">
    <source>
        <dbReference type="ARBA" id="ARBA00005513"/>
    </source>
</evidence>
<evidence type="ECO:0000256" key="3">
    <source>
        <dbReference type="ARBA" id="ARBA00022475"/>
    </source>
</evidence>
<dbReference type="NCBIfam" id="TIGR01144">
    <property type="entry name" value="ATP_synt_b"/>
    <property type="match status" value="1"/>
</dbReference>
<evidence type="ECO:0000256" key="14">
    <source>
        <dbReference type="ARBA" id="ARBA00037847"/>
    </source>
</evidence>
<organism evidence="17 18">
    <name type="scientific">Candidatus Palibaumannia cicadellinicola</name>
    <dbReference type="NCBI Taxonomy" id="186490"/>
    <lineage>
        <taxon>Bacteria</taxon>
        <taxon>Pseudomonadati</taxon>
        <taxon>Pseudomonadota</taxon>
        <taxon>Gammaproteobacteria</taxon>
        <taxon>Candidatus Palibaumannia</taxon>
    </lineage>
</organism>
<evidence type="ECO:0000256" key="2">
    <source>
        <dbReference type="ARBA" id="ARBA00022448"/>
    </source>
</evidence>
<dbReference type="GO" id="GO:0045259">
    <property type="term" value="C:proton-transporting ATP synthase complex"/>
    <property type="evidence" value="ECO:0007669"/>
    <property type="project" value="UniProtKB-KW"/>
</dbReference>
<dbReference type="InterPro" id="IPR002146">
    <property type="entry name" value="ATP_synth_b/b'su_bac/chlpt"/>
</dbReference>
<dbReference type="OrthoDB" id="9788020at2"/>
<keyword evidence="3 15" id="KW-1003">Cell membrane</keyword>
<evidence type="ECO:0000256" key="4">
    <source>
        <dbReference type="ARBA" id="ARBA00022547"/>
    </source>
</evidence>
<evidence type="ECO:0000256" key="13">
    <source>
        <dbReference type="ARBA" id="ARBA00026054"/>
    </source>
</evidence>
<dbReference type="RefSeq" id="WP_053096587.1">
    <property type="nucleotide sequence ID" value="NZ_CP011787.1"/>
</dbReference>
<comment type="subcellular location">
    <subcellularLocation>
        <location evidence="15">Cell membrane</location>
        <topology evidence="15">Single-pass membrane protein</topology>
    </subcellularLocation>
    <subcellularLocation>
        <location evidence="14">Endomembrane system</location>
        <topology evidence="14">Single-pass membrane protein</topology>
    </subcellularLocation>
</comment>